<dbReference type="SUPFAM" id="SSF52440">
    <property type="entry name" value="PreATP-grasp domain"/>
    <property type="match status" value="1"/>
</dbReference>
<evidence type="ECO:0000259" key="25">
    <source>
        <dbReference type="PROSITE" id="PS50975"/>
    </source>
</evidence>
<dbReference type="GO" id="GO:0005524">
    <property type="term" value="F:ATP binding"/>
    <property type="evidence" value="ECO:0007669"/>
    <property type="project" value="UniProtKB-UniRule"/>
</dbReference>
<dbReference type="Gene3D" id="3.30.1490.20">
    <property type="entry name" value="ATP-grasp fold, A domain"/>
    <property type="match status" value="1"/>
</dbReference>
<dbReference type="InterPro" id="IPR000089">
    <property type="entry name" value="Biotin_lipoyl"/>
</dbReference>
<dbReference type="CTD" id="734347"/>
<evidence type="ECO:0000256" key="1">
    <source>
        <dbReference type="ARBA" id="ARBA00001953"/>
    </source>
</evidence>
<dbReference type="AlphaFoldDB" id="Q5EAT1"/>
<evidence type="ECO:0000256" key="8">
    <source>
        <dbReference type="ARBA" id="ARBA00022723"/>
    </source>
</evidence>
<dbReference type="PANTHER" id="PTHR18866">
    <property type="entry name" value="CARBOXYLASE:PYRUVATE/ACETYL-COA/PROPIONYL-COA CARBOXYLASE"/>
    <property type="match status" value="1"/>
</dbReference>
<dbReference type="OrthoDB" id="196847at2759"/>
<dbReference type="EMBL" id="BC090253">
    <property type="protein sequence ID" value="AAH90253.1"/>
    <property type="molecule type" value="mRNA"/>
</dbReference>
<keyword evidence="13" id="KW-0442">Lipid degradation</keyword>
<dbReference type="InterPro" id="IPR011761">
    <property type="entry name" value="ATP-grasp"/>
</dbReference>
<dbReference type="Bgee" id="734347">
    <property type="expression patterns" value="Expressed in heart and 19 other cell types or tissues"/>
</dbReference>
<dbReference type="Gene3D" id="3.40.50.20">
    <property type="match status" value="1"/>
</dbReference>
<evidence type="ECO:0000256" key="6">
    <source>
        <dbReference type="ARBA" id="ARBA00022553"/>
    </source>
</evidence>
<dbReference type="NCBIfam" id="NF006367">
    <property type="entry name" value="PRK08591.1"/>
    <property type="match status" value="1"/>
</dbReference>
<keyword evidence="14" id="KW-0007">Acetylation</keyword>
<dbReference type="InterPro" id="IPR050856">
    <property type="entry name" value="Biotin_carboxylase_complex"/>
</dbReference>
<proteinExistence type="evidence at transcript level"/>
<comment type="subunit">
    <text evidence="22">The holoenzyme is a dodecamer composed of 6 PCCA/alpha subunits and 6 PCCB/beta subunits. Interacts (via the biotin carboxylation domain) with SIRT4. Interacts with SIRT3 and SIRT5.</text>
</comment>
<keyword evidence="16" id="KW-0496">Mitochondrion</keyword>
<dbReference type="SUPFAM" id="SSF51230">
    <property type="entry name" value="Single hybrid motif"/>
    <property type="match status" value="1"/>
</dbReference>
<evidence type="ECO:0000256" key="21">
    <source>
        <dbReference type="ARBA" id="ARBA00049495"/>
    </source>
</evidence>
<evidence type="ECO:0000259" key="24">
    <source>
        <dbReference type="PROSITE" id="PS50968"/>
    </source>
</evidence>
<dbReference type="EC" id="6.4.1.3" evidence="4"/>
<dbReference type="CDD" id="cd06850">
    <property type="entry name" value="biotinyl_domain"/>
    <property type="match status" value="1"/>
</dbReference>
<comment type="catalytic activity">
    <reaction evidence="20">
        <text>butanoyl-CoA + hydrogencarbonate + ATP = (2S)-ethylmalonyl-CoA + ADP + phosphate + H(+)</text>
        <dbReference type="Rhea" id="RHEA:59520"/>
        <dbReference type="ChEBI" id="CHEBI:15378"/>
        <dbReference type="ChEBI" id="CHEBI:17544"/>
        <dbReference type="ChEBI" id="CHEBI:30616"/>
        <dbReference type="ChEBI" id="CHEBI:43474"/>
        <dbReference type="ChEBI" id="CHEBI:57371"/>
        <dbReference type="ChEBI" id="CHEBI:60909"/>
        <dbReference type="ChEBI" id="CHEBI:456216"/>
    </reaction>
    <physiologicalReaction direction="left-to-right" evidence="20">
        <dbReference type="Rhea" id="RHEA:59521"/>
    </physiologicalReaction>
</comment>
<dbReference type="InterPro" id="IPR005482">
    <property type="entry name" value="Biotin_COase_C"/>
</dbReference>
<comment type="pathway">
    <text evidence="3">Metabolic intermediate metabolism; propanoyl-CoA degradation; succinyl-CoA from propanoyl-CoA: step 1/3.</text>
</comment>
<dbReference type="InterPro" id="IPR005481">
    <property type="entry name" value="BC-like_N"/>
</dbReference>
<sequence length="710" mass="78448">MAALRVLADVQKLVLTWQQSTIRSRWCYLSFVQYSTAHDPNEKTFDKILIANRGEIACRVIKTCRKMGIKTVAVHSDVDSAAVHVKMADEAVCVGPAPTSKSYLNMDAIMDAIKHTGAQAVHPGYGFLSENKEFARRLAAESVTFIGPDTHAIHAMGDKIESKLLAKNAKVNTIPGFDGVVKDADEAVRIAREIGYPVMIKASAGGGGKGMRIAWDDEETREGFRFSSQEAASSFGDDRLLIEKFIDDPRHIEIQVLADKHGNALWLNERECSIQRRNQKVVEEAPSTFLDPETRRAMGEQAVALAKAVKYSSAGTVEFLVDSKRNFYFLEMNTRLQVEHPITECITGLDLVQEMIRVAKGYPLKHKQTDVSINGWAVECRVYAEDPYKSFGLPSIGRLSQYQEPHSLPGVRVDSGIQEGSDISIFYDPMISKLVTHGRDRTEALKRMEDALDNYVIRGVTHNIPLLREIITHPLFIKGDITTKFLPEVYPDGFKGHTLSCEEQNELIGSAASIYVALQRRSHQFLSNTRVPIAKNDANCWDLSVQLDGKSHSVKVTRIKDTFSVEIDGTTLNVSSDWNLSSSLLSVSFGGTQKTIQCLARDAAGNLSIQFMGTVYKLQVLTSQAAELSKYMPEKVEEDTSSILRSPMPGTVVTVSVKPGDMVSEGQEICVIEAMKMQNSMTAAKTAKVKSLHVKPGETVGEGDLLVQLE</sequence>
<evidence type="ECO:0000256" key="10">
    <source>
        <dbReference type="ARBA" id="ARBA00022840"/>
    </source>
</evidence>
<dbReference type="InterPro" id="IPR011764">
    <property type="entry name" value="Biotin_carboxylation_dom"/>
</dbReference>
<dbReference type="AGR" id="Xenbase:XB-GENE-944990"/>
<dbReference type="InterPro" id="IPR013815">
    <property type="entry name" value="ATP_grasp_subdomain_1"/>
</dbReference>
<evidence type="ECO:0000313" key="27">
    <source>
        <dbReference type="EMBL" id="AAH90253.1"/>
    </source>
</evidence>
<keyword evidence="10 23" id="KW-0067">ATP-binding</keyword>
<evidence type="ECO:0000256" key="15">
    <source>
        <dbReference type="ARBA" id="ARBA00023098"/>
    </source>
</evidence>
<dbReference type="FunFam" id="3.40.50.20:FF:000010">
    <property type="entry name" value="Propionyl-CoA carboxylase subunit alpha"/>
    <property type="match status" value="1"/>
</dbReference>
<dbReference type="Gene3D" id="2.40.50.100">
    <property type="match status" value="1"/>
</dbReference>
<comment type="subcellular location">
    <subcellularLocation>
        <location evidence="2">Mitochondrion matrix</location>
    </subcellularLocation>
</comment>
<evidence type="ECO:0000256" key="4">
    <source>
        <dbReference type="ARBA" id="ARBA00013050"/>
    </source>
</evidence>
<dbReference type="Gene3D" id="3.30.470.20">
    <property type="entry name" value="ATP-grasp fold, B domain"/>
    <property type="match status" value="1"/>
</dbReference>
<dbReference type="PANTHER" id="PTHR18866:SF33">
    <property type="entry name" value="METHYLCROTONOYL-COA CARBOXYLASE SUBUNIT ALPHA, MITOCHONDRIAL-RELATED"/>
    <property type="match status" value="1"/>
</dbReference>
<keyword evidence="12" id="KW-0809">Transit peptide</keyword>
<reference evidence="27" key="1">
    <citation type="submission" date="2005-02" db="EMBL/GenBank/DDBJ databases">
        <authorList>
            <consortium name="NIH - Xenopus Gene Collection (XGC) project"/>
        </authorList>
    </citation>
    <scope>NUCLEOTIDE SEQUENCE [LARGE SCALE MRNA]</scope>
    <source>
        <tissue evidence="27">Kidney</tissue>
    </source>
</reference>
<dbReference type="PROSITE" id="PS00188">
    <property type="entry name" value="BIOTIN"/>
    <property type="match status" value="1"/>
</dbReference>
<name>Q5EAT1_XENLA</name>
<keyword evidence="7" id="KW-0436">Ligase</keyword>
<keyword evidence="15" id="KW-0443">Lipid metabolism</keyword>
<evidence type="ECO:0000256" key="12">
    <source>
        <dbReference type="ARBA" id="ARBA00022946"/>
    </source>
</evidence>
<dbReference type="RefSeq" id="NP_001089298.1">
    <property type="nucleotide sequence ID" value="NM_001095829.1"/>
</dbReference>
<feature type="domain" description="Biotin carboxylation" evidence="26">
    <location>
        <begin position="44"/>
        <end position="491"/>
    </location>
</feature>
<evidence type="ECO:0000256" key="9">
    <source>
        <dbReference type="ARBA" id="ARBA00022741"/>
    </source>
</evidence>
<dbReference type="Pfam" id="PF02785">
    <property type="entry name" value="Biotin_carb_C"/>
    <property type="match status" value="1"/>
</dbReference>
<gene>
    <name evidence="28" type="primary">pcca.L</name>
    <name evidence="27" type="synonym">pcca</name>
</gene>
<dbReference type="FunFam" id="3.30.1490.20:FF:000003">
    <property type="entry name" value="acetyl-CoA carboxylase isoform X1"/>
    <property type="match status" value="1"/>
</dbReference>
<dbReference type="SMART" id="SM00878">
    <property type="entry name" value="Biotin_carb_C"/>
    <property type="match status" value="1"/>
</dbReference>
<dbReference type="InterPro" id="IPR016185">
    <property type="entry name" value="PreATP-grasp_dom_sf"/>
</dbReference>
<evidence type="ECO:0000256" key="3">
    <source>
        <dbReference type="ARBA" id="ARBA00005060"/>
    </source>
</evidence>
<dbReference type="GO" id="GO:0016042">
    <property type="term" value="P:lipid catabolic process"/>
    <property type="evidence" value="ECO:0007669"/>
    <property type="project" value="UniProtKB-KW"/>
</dbReference>
<evidence type="ECO:0000256" key="5">
    <source>
        <dbReference type="ARBA" id="ARBA00018058"/>
    </source>
</evidence>
<evidence type="ECO:0000256" key="22">
    <source>
        <dbReference type="ARBA" id="ARBA00066043"/>
    </source>
</evidence>
<dbReference type="Gene3D" id="3.30.700.30">
    <property type="match status" value="1"/>
</dbReference>
<accession>Q5EAT1</accession>
<evidence type="ECO:0000313" key="28">
    <source>
        <dbReference type="Xenbase" id="XB-GENE-944990"/>
    </source>
</evidence>
<comment type="cofactor">
    <cofactor evidence="1">
        <name>biotin</name>
        <dbReference type="ChEBI" id="CHEBI:57586"/>
    </cofactor>
</comment>
<dbReference type="Pfam" id="PF00289">
    <property type="entry name" value="Biotin_carb_N"/>
    <property type="match status" value="1"/>
</dbReference>
<dbReference type="PROSITE" id="PS50975">
    <property type="entry name" value="ATP_GRASP"/>
    <property type="match status" value="1"/>
</dbReference>
<feature type="domain" description="Lipoyl-binding" evidence="24">
    <location>
        <begin position="635"/>
        <end position="710"/>
    </location>
</feature>
<evidence type="ECO:0000256" key="17">
    <source>
        <dbReference type="ARBA" id="ARBA00023211"/>
    </source>
</evidence>
<dbReference type="PROSITE" id="PS00867">
    <property type="entry name" value="CPSASE_2"/>
    <property type="match status" value="1"/>
</dbReference>
<evidence type="ECO:0000256" key="23">
    <source>
        <dbReference type="PROSITE-ProRule" id="PRU00409"/>
    </source>
</evidence>
<keyword evidence="9 23" id="KW-0547">Nucleotide-binding</keyword>
<dbReference type="GO" id="GO:0005759">
    <property type="term" value="C:mitochondrial matrix"/>
    <property type="evidence" value="ECO:0007669"/>
    <property type="project" value="UniProtKB-SubCell"/>
</dbReference>
<dbReference type="InterPro" id="IPR001882">
    <property type="entry name" value="Biotin_BS"/>
</dbReference>
<dbReference type="GO" id="GO:0046872">
    <property type="term" value="F:metal ion binding"/>
    <property type="evidence" value="ECO:0007669"/>
    <property type="project" value="UniProtKB-KW"/>
</dbReference>
<dbReference type="CD-CODE" id="78E86D56">
    <property type="entry name" value="Mitochondrial cloud"/>
</dbReference>
<dbReference type="GO" id="GO:0004658">
    <property type="term" value="F:propionyl-CoA carboxylase activity"/>
    <property type="evidence" value="ECO:0007669"/>
    <property type="project" value="UniProtKB-EC"/>
</dbReference>
<evidence type="ECO:0000256" key="16">
    <source>
        <dbReference type="ARBA" id="ARBA00023128"/>
    </source>
</evidence>
<evidence type="ECO:0000256" key="7">
    <source>
        <dbReference type="ARBA" id="ARBA00022598"/>
    </source>
</evidence>
<dbReference type="PROSITE" id="PS00866">
    <property type="entry name" value="CPSASE_1"/>
    <property type="match status" value="1"/>
</dbReference>
<dbReference type="PROSITE" id="PS50968">
    <property type="entry name" value="BIOTINYL_LIPOYL"/>
    <property type="match status" value="1"/>
</dbReference>
<evidence type="ECO:0000256" key="18">
    <source>
        <dbReference type="ARBA" id="ARBA00023267"/>
    </source>
</evidence>
<dbReference type="InterPro" id="IPR041265">
    <property type="entry name" value="PCC_BT"/>
</dbReference>
<dbReference type="InterPro" id="IPR005479">
    <property type="entry name" value="CPAse_ATP-bd"/>
</dbReference>
<dbReference type="Xenbase" id="XB-GENE-944990">
    <property type="gene designation" value="pcca.L"/>
</dbReference>
<keyword evidence="11" id="KW-0460">Magnesium</keyword>
<evidence type="ECO:0000259" key="26">
    <source>
        <dbReference type="PROSITE" id="PS50979"/>
    </source>
</evidence>
<feature type="domain" description="ATP-grasp" evidence="25">
    <location>
        <begin position="163"/>
        <end position="360"/>
    </location>
</feature>
<dbReference type="PROSITE" id="PS50979">
    <property type="entry name" value="BC"/>
    <property type="match status" value="1"/>
</dbReference>
<protein>
    <recommendedName>
        <fullName evidence="5">Propionyl-CoA carboxylase alpha chain, mitochondrial</fullName>
        <ecNumber evidence="4">6.4.1.3</ecNumber>
    </recommendedName>
    <alternativeName>
        <fullName evidence="19">Propanoyl-CoA:carbon dioxide ligase subunit alpha</fullName>
    </alternativeName>
</protein>
<dbReference type="GeneID" id="734347"/>
<evidence type="ECO:0000256" key="19">
    <source>
        <dbReference type="ARBA" id="ARBA00031557"/>
    </source>
</evidence>
<dbReference type="SUPFAM" id="SSF51246">
    <property type="entry name" value="Rudiment single hybrid motif"/>
    <property type="match status" value="1"/>
</dbReference>
<evidence type="ECO:0000256" key="20">
    <source>
        <dbReference type="ARBA" id="ARBA00048208"/>
    </source>
</evidence>
<evidence type="ECO:0000256" key="2">
    <source>
        <dbReference type="ARBA" id="ARBA00004305"/>
    </source>
</evidence>
<dbReference type="SUPFAM" id="SSF56059">
    <property type="entry name" value="Glutathione synthetase ATP-binding domain-like"/>
    <property type="match status" value="1"/>
</dbReference>
<keyword evidence="18" id="KW-0092">Biotin</keyword>
<dbReference type="DNASU" id="734347"/>
<keyword evidence="17" id="KW-0464">Manganese</keyword>
<dbReference type="FunFam" id="2.40.50.100:FF:000029">
    <property type="entry name" value="propionyl-CoA carboxylase alpha chain, mitochondrial"/>
    <property type="match status" value="1"/>
</dbReference>
<dbReference type="FunFam" id="3.30.470.20:FF:000028">
    <property type="entry name" value="Methylcrotonoyl-CoA carboxylase subunit alpha, mitochondrial"/>
    <property type="match status" value="1"/>
</dbReference>
<dbReference type="Pfam" id="PF02786">
    <property type="entry name" value="CPSase_L_D2"/>
    <property type="match status" value="1"/>
</dbReference>
<dbReference type="Pfam" id="PF18140">
    <property type="entry name" value="PCC_BT"/>
    <property type="match status" value="1"/>
</dbReference>
<evidence type="ECO:0000256" key="14">
    <source>
        <dbReference type="ARBA" id="ARBA00022990"/>
    </source>
</evidence>
<dbReference type="InterPro" id="IPR011054">
    <property type="entry name" value="Rudment_hybrid_motif"/>
</dbReference>
<keyword evidence="6" id="KW-0597">Phosphoprotein</keyword>
<evidence type="ECO:0000256" key="11">
    <source>
        <dbReference type="ARBA" id="ARBA00022842"/>
    </source>
</evidence>
<dbReference type="UniPathway" id="UPA00945">
    <property type="reaction ID" value="UER00908"/>
</dbReference>
<evidence type="ECO:0000256" key="13">
    <source>
        <dbReference type="ARBA" id="ARBA00022963"/>
    </source>
</evidence>
<dbReference type="InterPro" id="IPR011053">
    <property type="entry name" value="Single_hybrid_motif"/>
</dbReference>
<comment type="catalytic activity">
    <reaction evidence="21">
        <text>propanoyl-CoA + hydrogencarbonate + ATP = (S)-methylmalonyl-CoA + ADP + phosphate + H(+)</text>
        <dbReference type="Rhea" id="RHEA:23720"/>
        <dbReference type="ChEBI" id="CHEBI:15378"/>
        <dbReference type="ChEBI" id="CHEBI:17544"/>
        <dbReference type="ChEBI" id="CHEBI:30616"/>
        <dbReference type="ChEBI" id="CHEBI:43474"/>
        <dbReference type="ChEBI" id="CHEBI:57327"/>
        <dbReference type="ChEBI" id="CHEBI:57392"/>
        <dbReference type="ChEBI" id="CHEBI:456216"/>
        <dbReference type="EC" id="6.4.1.3"/>
    </reaction>
    <physiologicalReaction direction="left-to-right" evidence="21">
        <dbReference type="Rhea" id="RHEA:23721"/>
    </physiologicalReaction>
</comment>
<keyword evidence="8" id="KW-0479">Metal-binding</keyword>
<organism evidence="27">
    <name type="scientific">Xenopus laevis</name>
    <name type="common">African clawed frog</name>
    <dbReference type="NCBI Taxonomy" id="8355"/>
    <lineage>
        <taxon>Eukaryota</taxon>
        <taxon>Metazoa</taxon>
        <taxon>Chordata</taxon>
        <taxon>Craniata</taxon>
        <taxon>Vertebrata</taxon>
        <taxon>Euteleostomi</taxon>
        <taxon>Amphibia</taxon>
        <taxon>Batrachia</taxon>
        <taxon>Anura</taxon>
        <taxon>Pipoidea</taxon>
        <taxon>Pipidae</taxon>
        <taxon>Xenopodinae</taxon>
        <taxon>Xenopus</taxon>
        <taxon>Xenopus</taxon>
    </lineage>
</organism>
<dbReference type="Pfam" id="PF00364">
    <property type="entry name" value="Biotin_lipoyl"/>
    <property type="match status" value="1"/>
</dbReference>